<proteinExistence type="predicted"/>
<accession>A0AAV4RLY5</accession>
<protein>
    <submittedName>
        <fullName evidence="1">Uncharacterized protein</fullName>
    </submittedName>
</protein>
<keyword evidence="2" id="KW-1185">Reference proteome</keyword>
<sequence length="76" mass="8882">MFIQAFFLECIFGVKIGALQSEAEEYVSSLHRLLDVSMSRIWKFWQWPDFIFHCSNTHTKNSCSISEQFTISLDVS</sequence>
<dbReference type="EMBL" id="BPLR01008056">
    <property type="protein sequence ID" value="GIY21786.1"/>
    <property type="molecule type" value="Genomic_DNA"/>
</dbReference>
<dbReference type="AlphaFoldDB" id="A0AAV4RLY5"/>
<evidence type="ECO:0000313" key="1">
    <source>
        <dbReference type="EMBL" id="GIY21786.1"/>
    </source>
</evidence>
<comment type="caution">
    <text evidence="1">The sequence shown here is derived from an EMBL/GenBank/DDBJ whole genome shotgun (WGS) entry which is preliminary data.</text>
</comment>
<gene>
    <name evidence="1" type="ORF">CEXT_771481</name>
</gene>
<dbReference type="Proteomes" id="UP001054945">
    <property type="component" value="Unassembled WGS sequence"/>
</dbReference>
<name>A0AAV4RLY5_CAEEX</name>
<reference evidence="1 2" key="1">
    <citation type="submission" date="2021-06" db="EMBL/GenBank/DDBJ databases">
        <title>Caerostris extrusa draft genome.</title>
        <authorList>
            <person name="Kono N."/>
            <person name="Arakawa K."/>
        </authorList>
    </citation>
    <scope>NUCLEOTIDE SEQUENCE [LARGE SCALE GENOMIC DNA]</scope>
</reference>
<evidence type="ECO:0000313" key="2">
    <source>
        <dbReference type="Proteomes" id="UP001054945"/>
    </source>
</evidence>
<organism evidence="1 2">
    <name type="scientific">Caerostris extrusa</name>
    <name type="common">Bark spider</name>
    <name type="synonym">Caerostris bankana</name>
    <dbReference type="NCBI Taxonomy" id="172846"/>
    <lineage>
        <taxon>Eukaryota</taxon>
        <taxon>Metazoa</taxon>
        <taxon>Ecdysozoa</taxon>
        <taxon>Arthropoda</taxon>
        <taxon>Chelicerata</taxon>
        <taxon>Arachnida</taxon>
        <taxon>Araneae</taxon>
        <taxon>Araneomorphae</taxon>
        <taxon>Entelegynae</taxon>
        <taxon>Araneoidea</taxon>
        <taxon>Araneidae</taxon>
        <taxon>Caerostris</taxon>
    </lineage>
</organism>